<feature type="site" description="Transition state stabilizer" evidence="13">
    <location>
        <position position="79"/>
    </location>
</feature>
<feature type="binding site" evidence="13">
    <location>
        <position position="64"/>
    </location>
    <ligand>
        <name>Mg(2+)</name>
        <dbReference type="ChEBI" id="CHEBI:18420"/>
    </ligand>
</feature>
<keyword evidence="10 13" id="KW-0234">DNA repair</keyword>
<feature type="binding site" evidence="13">
    <location>
        <position position="77"/>
    </location>
    <ligand>
        <name>Mg(2+)</name>
        <dbReference type="ChEBI" id="CHEBI:18420"/>
    </ligand>
</feature>
<accession>A0ABS2GA21</accession>
<dbReference type="Gene3D" id="3.40.1350.10">
    <property type="match status" value="1"/>
</dbReference>
<protein>
    <recommendedName>
        <fullName evidence="12 13">Holliday junction resolvase RecU</fullName>
        <ecNumber evidence="13">3.1.21.10</ecNumber>
    </recommendedName>
    <alternativeName>
        <fullName evidence="13">Recombination protein U homolog</fullName>
    </alternativeName>
</protein>
<evidence type="ECO:0000256" key="4">
    <source>
        <dbReference type="ARBA" id="ARBA00022723"/>
    </source>
</evidence>
<comment type="subcellular location">
    <subcellularLocation>
        <location evidence="1 13">Cytoplasm</location>
    </subcellularLocation>
</comment>
<evidence type="ECO:0000313" key="14">
    <source>
        <dbReference type="EMBL" id="MBM6878000.1"/>
    </source>
</evidence>
<keyword evidence="4 13" id="KW-0479">Metal-binding</keyword>
<comment type="catalytic activity">
    <reaction evidence="13">
        <text>Endonucleolytic cleavage at a junction such as a reciprocal single-stranded crossover between two homologous DNA duplexes (Holliday junction).</text>
        <dbReference type="EC" id="3.1.21.10"/>
    </reaction>
</comment>
<evidence type="ECO:0000256" key="7">
    <source>
        <dbReference type="ARBA" id="ARBA00022801"/>
    </source>
</evidence>
<evidence type="ECO:0000256" key="11">
    <source>
        <dbReference type="ARBA" id="ARBA00023447"/>
    </source>
</evidence>
<comment type="similarity">
    <text evidence="11 13">Belongs to the RecU family.</text>
</comment>
<dbReference type="EC" id="3.1.21.10" evidence="13"/>
<dbReference type="InterPro" id="IPR011856">
    <property type="entry name" value="tRNA_endonuc-like_dom_sf"/>
</dbReference>
<feature type="binding site" evidence="13">
    <location>
        <position position="95"/>
    </location>
    <ligand>
        <name>Mg(2+)</name>
        <dbReference type="ChEBI" id="CHEBI:18420"/>
    </ligand>
</feature>
<dbReference type="CDD" id="cd22354">
    <property type="entry name" value="RecU-like"/>
    <property type="match status" value="1"/>
</dbReference>
<proteinExistence type="inferred from homology"/>
<keyword evidence="7 13" id="KW-0378">Hydrolase</keyword>
<keyword evidence="8 13" id="KW-0460">Magnesium</keyword>
<comment type="cofactor">
    <cofactor evidence="13">
        <name>Mg(2+)</name>
        <dbReference type="ChEBI" id="CHEBI:18420"/>
    </cofactor>
    <text evidence="13">Binds 1 Mg(2+) ion per subunit.</text>
</comment>
<evidence type="ECO:0000256" key="10">
    <source>
        <dbReference type="ARBA" id="ARBA00023204"/>
    </source>
</evidence>
<dbReference type="EMBL" id="JACSNV010000009">
    <property type="protein sequence ID" value="MBM6878000.1"/>
    <property type="molecule type" value="Genomic_DNA"/>
</dbReference>
<dbReference type="RefSeq" id="WP_205133779.1">
    <property type="nucleotide sequence ID" value="NZ_JACSNT010000008.1"/>
</dbReference>
<keyword evidence="9 13" id="KW-0233">DNA recombination</keyword>
<keyword evidence="5 13" id="KW-0255">Endonuclease</keyword>
<dbReference type="PIRSF" id="PIRSF037785">
    <property type="entry name" value="RecU"/>
    <property type="match status" value="1"/>
</dbReference>
<reference evidence="14 15" key="1">
    <citation type="journal article" date="2021" name="Sci. Rep.">
        <title>The distribution of antibiotic resistance genes in chicken gut microbiota commensals.</title>
        <authorList>
            <person name="Juricova H."/>
            <person name="Matiasovicova J."/>
            <person name="Kubasova T."/>
            <person name="Cejkova D."/>
            <person name="Rychlik I."/>
        </authorList>
    </citation>
    <scope>NUCLEOTIDE SEQUENCE [LARGE SCALE GENOMIC DNA]</scope>
    <source>
        <strain evidence="14 15">An431b</strain>
    </source>
</reference>
<evidence type="ECO:0000313" key="15">
    <source>
        <dbReference type="Proteomes" id="UP000729290"/>
    </source>
</evidence>
<evidence type="ECO:0000256" key="12">
    <source>
        <dbReference type="ARBA" id="ARBA00029523"/>
    </source>
</evidence>
<evidence type="ECO:0000256" key="3">
    <source>
        <dbReference type="ARBA" id="ARBA00022722"/>
    </source>
</evidence>
<name>A0ABS2GA21_9FIRM</name>
<keyword evidence="6 13" id="KW-0227">DNA damage</keyword>
<evidence type="ECO:0000256" key="9">
    <source>
        <dbReference type="ARBA" id="ARBA00023172"/>
    </source>
</evidence>
<evidence type="ECO:0000256" key="8">
    <source>
        <dbReference type="ARBA" id="ARBA00022842"/>
    </source>
</evidence>
<sequence length="180" mass="20831">MAYWNSRGLRGSALEEIINFTNEFYRKKGLALFQKIPTPITPVQVDNEKRAITLAYFEKESTVDYIGVVQGVPVCFDAKETAQNFLPLRNIHEHQLLFMEDFRRQGGLAFLLVAFTGKGEYFLFPVEELRKYWDEACRGGRKSVPYEAFSQEYRIERQGGGLLHYLAAVARYLEETEERG</sequence>
<dbReference type="Proteomes" id="UP000729290">
    <property type="component" value="Unassembled WGS sequence"/>
</dbReference>
<keyword evidence="3 13" id="KW-0540">Nuclease</keyword>
<dbReference type="HAMAP" id="MF_00130">
    <property type="entry name" value="RecU"/>
    <property type="match status" value="1"/>
</dbReference>
<keyword evidence="2 13" id="KW-0963">Cytoplasm</keyword>
<evidence type="ECO:0000256" key="13">
    <source>
        <dbReference type="HAMAP-Rule" id="MF_00130"/>
    </source>
</evidence>
<evidence type="ECO:0000256" key="6">
    <source>
        <dbReference type="ARBA" id="ARBA00022763"/>
    </source>
</evidence>
<evidence type="ECO:0000256" key="2">
    <source>
        <dbReference type="ARBA" id="ARBA00022490"/>
    </source>
</evidence>
<gene>
    <name evidence="13" type="primary">recU</name>
    <name evidence="14" type="ORF">H9X83_07485</name>
</gene>
<dbReference type="InterPro" id="IPR004612">
    <property type="entry name" value="Resolv_RecU"/>
</dbReference>
<organism evidence="14 15">
    <name type="scientific">Anaerotignum lactatifermentans</name>
    <dbReference type="NCBI Taxonomy" id="160404"/>
    <lineage>
        <taxon>Bacteria</taxon>
        <taxon>Bacillati</taxon>
        <taxon>Bacillota</taxon>
        <taxon>Clostridia</taxon>
        <taxon>Lachnospirales</taxon>
        <taxon>Anaerotignaceae</taxon>
        <taxon>Anaerotignum</taxon>
    </lineage>
</organism>
<evidence type="ECO:0000256" key="1">
    <source>
        <dbReference type="ARBA" id="ARBA00004496"/>
    </source>
</evidence>
<dbReference type="Pfam" id="PF03838">
    <property type="entry name" value="RecU"/>
    <property type="match status" value="1"/>
</dbReference>
<dbReference type="InterPro" id="IPR011335">
    <property type="entry name" value="Restrct_endonuc-II-like"/>
</dbReference>
<keyword evidence="15" id="KW-1185">Reference proteome</keyword>
<comment type="caution">
    <text evidence="14">The sequence shown here is derived from an EMBL/GenBank/DDBJ whole genome shotgun (WGS) entry which is preliminary data.</text>
</comment>
<evidence type="ECO:0000256" key="5">
    <source>
        <dbReference type="ARBA" id="ARBA00022759"/>
    </source>
</evidence>
<dbReference type="SUPFAM" id="SSF52980">
    <property type="entry name" value="Restriction endonuclease-like"/>
    <property type="match status" value="1"/>
</dbReference>
<comment type="function">
    <text evidence="13">Endonuclease that resolves Holliday junction intermediates in genetic recombination. Cleaves mobile four-strand junctions by introducing symmetrical nicks in paired strands. Promotes annealing of linear ssDNA with homologous dsDNA. Required for DNA repair, homologous recombination and chromosome segregation.</text>
</comment>
<feature type="binding site" evidence="13">
    <location>
        <position position="62"/>
    </location>
    <ligand>
        <name>Mg(2+)</name>
        <dbReference type="ChEBI" id="CHEBI:18420"/>
    </ligand>
</feature>